<dbReference type="CDD" id="cd15900">
    <property type="entry name" value="EFh_MICU"/>
    <property type="match status" value="1"/>
</dbReference>
<dbReference type="EMBL" id="CATQJA010002655">
    <property type="protein sequence ID" value="CAJ0579202.1"/>
    <property type="molecule type" value="Genomic_DNA"/>
</dbReference>
<sequence length="444" mass="51921">MFRGARSIYRWMTVGKLDRNRLFIGGTALLGTIASTATLRPDLPIFREAKALLMQDDNENSRLKVHTDHKLTQREIRFLRFASIEYDDVIYMSPMDFIDSLTLDHPRERVYRRVMKPDDLTRLLKKTPPFRKGNKTLFRSLDQGGIISYSEYIFLLTLLTKSRAAFKIAFMMFDEDDSGYVDRDEFLMIRSLTSSLRSIRFQSMHKDESCQLEPSDFSFVVNRLSSKLFAGTDAYNIEFKKSDAEVKRQDTTLLLHLFGISGGSKLSYEQFQTFCANLQEELMEIEFHEFSRGRNIISPIDFARLILRYTIVHENDYSKYISRVQERLTTEDGISMEQWRKFSYFLNSLEDFATAVRLYTNADMPVSKKEFSRAVRSTTGQELDQNIVDMLFKIFDANLDGHLTYGEFLSVMNDRLHRGLKGRLDKKWDWKQFKSCVMTEVSRG</sequence>
<feature type="non-terminal residue" evidence="10">
    <location>
        <position position="444"/>
    </location>
</feature>
<evidence type="ECO:0000313" key="10">
    <source>
        <dbReference type="EMBL" id="CAJ0579202.1"/>
    </source>
</evidence>
<feature type="domain" description="EF-hand" evidence="9">
    <location>
        <begin position="161"/>
        <end position="196"/>
    </location>
</feature>
<evidence type="ECO:0000256" key="8">
    <source>
        <dbReference type="ARBA" id="ARBA00023136"/>
    </source>
</evidence>
<dbReference type="Pfam" id="PF13833">
    <property type="entry name" value="EF-hand_8"/>
    <property type="match status" value="1"/>
</dbReference>
<dbReference type="InterPro" id="IPR039800">
    <property type="entry name" value="MICU1/2/3"/>
</dbReference>
<keyword evidence="8" id="KW-0472">Membrane</keyword>
<evidence type="ECO:0000256" key="7">
    <source>
        <dbReference type="ARBA" id="ARBA00023128"/>
    </source>
</evidence>
<keyword evidence="3" id="KW-0677">Repeat</keyword>
<evidence type="ECO:0000256" key="4">
    <source>
        <dbReference type="ARBA" id="ARBA00022792"/>
    </source>
</evidence>
<evidence type="ECO:0000259" key="9">
    <source>
        <dbReference type="PROSITE" id="PS50222"/>
    </source>
</evidence>
<evidence type="ECO:0000256" key="6">
    <source>
        <dbReference type="ARBA" id="ARBA00022946"/>
    </source>
</evidence>
<accession>A0AA36D191</accession>
<dbReference type="AlphaFoldDB" id="A0AA36D191"/>
<dbReference type="SMART" id="SM00054">
    <property type="entry name" value="EFh"/>
    <property type="match status" value="2"/>
</dbReference>
<protein>
    <recommendedName>
        <fullName evidence="9">EF-hand domain-containing protein</fullName>
    </recommendedName>
</protein>
<dbReference type="PROSITE" id="PS50222">
    <property type="entry name" value="EF_HAND_2"/>
    <property type="match status" value="2"/>
</dbReference>
<dbReference type="Gene3D" id="1.10.238.10">
    <property type="entry name" value="EF-hand"/>
    <property type="match status" value="2"/>
</dbReference>
<evidence type="ECO:0000256" key="2">
    <source>
        <dbReference type="ARBA" id="ARBA00004569"/>
    </source>
</evidence>
<keyword evidence="11" id="KW-1185">Reference proteome</keyword>
<dbReference type="GO" id="GO:0005509">
    <property type="term" value="F:calcium ion binding"/>
    <property type="evidence" value="ECO:0007669"/>
    <property type="project" value="InterPro"/>
</dbReference>
<comment type="caution">
    <text evidence="10">The sequence shown here is derived from an EMBL/GenBank/DDBJ whole genome shotgun (WGS) entry which is preliminary data.</text>
</comment>
<gene>
    <name evidence="10" type="ORF">MSPICULIGERA_LOCUS17432</name>
</gene>
<evidence type="ECO:0000256" key="5">
    <source>
        <dbReference type="ARBA" id="ARBA00022837"/>
    </source>
</evidence>
<proteinExistence type="predicted"/>
<dbReference type="SUPFAM" id="SSF47473">
    <property type="entry name" value="EF-hand"/>
    <property type="match status" value="1"/>
</dbReference>
<keyword evidence="6" id="KW-0809">Transit peptide</keyword>
<dbReference type="GO" id="GO:0036444">
    <property type="term" value="P:calcium import into the mitochondrion"/>
    <property type="evidence" value="ECO:0007669"/>
    <property type="project" value="TreeGrafter"/>
</dbReference>
<dbReference type="GO" id="GO:1990246">
    <property type="term" value="C:uniplex complex"/>
    <property type="evidence" value="ECO:0007669"/>
    <property type="project" value="TreeGrafter"/>
</dbReference>
<evidence type="ECO:0000313" key="11">
    <source>
        <dbReference type="Proteomes" id="UP001177023"/>
    </source>
</evidence>
<dbReference type="PANTHER" id="PTHR12294:SF13">
    <property type="entry name" value="MITOCHONDRIAL CALCIUM UPTAKE 3, ISOFORM D"/>
    <property type="match status" value="1"/>
</dbReference>
<feature type="domain" description="EF-hand" evidence="9">
    <location>
        <begin position="383"/>
        <end position="418"/>
    </location>
</feature>
<dbReference type="PROSITE" id="PS00018">
    <property type="entry name" value="EF_HAND_1"/>
    <property type="match status" value="1"/>
</dbReference>
<keyword evidence="7" id="KW-0496">Mitochondrion</keyword>
<evidence type="ECO:0000256" key="3">
    <source>
        <dbReference type="ARBA" id="ARBA00022737"/>
    </source>
</evidence>
<name>A0AA36D191_9BILA</name>
<dbReference type="InterPro" id="IPR018247">
    <property type="entry name" value="EF_Hand_1_Ca_BS"/>
</dbReference>
<keyword evidence="5" id="KW-0106">Calcium</keyword>
<evidence type="ECO:0000256" key="1">
    <source>
        <dbReference type="ARBA" id="ARBA00004273"/>
    </source>
</evidence>
<dbReference type="GO" id="GO:0005758">
    <property type="term" value="C:mitochondrial intermembrane space"/>
    <property type="evidence" value="ECO:0007669"/>
    <property type="project" value="UniProtKB-SubCell"/>
</dbReference>
<organism evidence="10 11">
    <name type="scientific">Mesorhabditis spiculigera</name>
    <dbReference type="NCBI Taxonomy" id="96644"/>
    <lineage>
        <taxon>Eukaryota</taxon>
        <taxon>Metazoa</taxon>
        <taxon>Ecdysozoa</taxon>
        <taxon>Nematoda</taxon>
        <taxon>Chromadorea</taxon>
        <taxon>Rhabditida</taxon>
        <taxon>Rhabditina</taxon>
        <taxon>Rhabditomorpha</taxon>
        <taxon>Rhabditoidea</taxon>
        <taxon>Rhabditidae</taxon>
        <taxon>Mesorhabditinae</taxon>
        <taxon>Mesorhabditis</taxon>
    </lineage>
</organism>
<dbReference type="InterPro" id="IPR011992">
    <property type="entry name" value="EF-hand-dom_pair"/>
</dbReference>
<comment type="subcellular location">
    <subcellularLocation>
        <location evidence="1">Mitochondrion inner membrane</location>
    </subcellularLocation>
    <subcellularLocation>
        <location evidence="2">Mitochondrion intermembrane space</location>
    </subcellularLocation>
</comment>
<keyword evidence="4" id="KW-0999">Mitochondrion inner membrane</keyword>
<dbReference type="InterPro" id="IPR002048">
    <property type="entry name" value="EF_hand_dom"/>
</dbReference>
<dbReference type="GO" id="GO:0051560">
    <property type="term" value="P:mitochondrial calcium ion homeostasis"/>
    <property type="evidence" value="ECO:0007669"/>
    <property type="project" value="TreeGrafter"/>
</dbReference>
<reference evidence="10" key="1">
    <citation type="submission" date="2023-06" db="EMBL/GenBank/DDBJ databases">
        <authorList>
            <person name="Delattre M."/>
        </authorList>
    </citation>
    <scope>NUCLEOTIDE SEQUENCE</scope>
    <source>
        <strain evidence="10">AF72</strain>
    </source>
</reference>
<dbReference type="PANTHER" id="PTHR12294">
    <property type="entry name" value="EF HAND DOMAIN FAMILY A1,A2-RELATED"/>
    <property type="match status" value="1"/>
</dbReference>
<dbReference type="Proteomes" id="UP001177023">
    <property type="component" value="Unassembled WGS sequence"/>
</dbReference>